<organism evidence="4 5">
    <name type="scientific">Zobellella taiwanensis</name>
    <dbReference type="NCBI Taxonomy" id="347535"/>
    <lineage>
        <taxon>Bacteria</taxon>
        <taxon>Pseudomonadati</taxon>
        <taxon>Pseudomonadota</taxon>
        <taxon>Gammaproteobacteria</taxon>
        <taxon>Aeromonadales</taxon>
        <taxon>Aeromonadaceae</taxon>
        <taxon>Zobellella</taxon>
    </lineage>
</organism>
<dbReference type="InterPro" id="IPR003140">
    <property type="entry name" value="PLipase/COase/thioEstase"/>
</dbReference>
<name>A0A2P7R5C2_9GAMM</name>
<gene>
    <name evidence="4" type="ORF">C7I36_04920</name>
</gene>
<comment type="caution">
    <text evidence="4">The sequence shown here is derived from an EMBL/GenBank/DDBJ whole genome shotgun (WGS) entry which is preliminary data.</text>
</comment>
<sequence>MLPYIERETGPGPDACVIWLHGLGADGHDFVPIVPELRLPPELRVRFVFPHAPAMPVTVNGGHVMPAWYDILSLEIERKVDETQLRASAEAVQALIEQQLGQGIDSRRIVLAGFSQGGAVAYEAALSFDRPLGGLIAMSTYFATAASLKLHDANRHLPVQVLHGSRDPVVPELLGQKACRALERLGLLPEYHNYPMEHSVCAAEIRDISRFLCRCLAPDQE</sequence>
<dbReference type="RefSeq" id="WP_106452621.1">
    <property type="nucleotide sequence ID" value="NZ_PXYH01000005.1"/>
</dbReference>
<dbReference type="AlphaFoldDB" id="A0A2P7R5C2"/>
<dbReference type="InterPro" id="IPR050565">
    <property type="entry name" value="LYPA1-2/EST-like"/>
</dbReference>
<evidence type="ECO:0000256" key="2">
    <source>
        <dbReference type="ARBA" id="ARBA00022801"/>
    </source>
</evidence>
<proteinExistence type="inferred from homology"/>
<dbReference type="PANTHER" id="PTHR10655:SF17">
    <property type="entry name" value="LYSOPHOSPHOLIPASE-LIKE PROTEIN 1"/>
    <property type="match status" value="1"/>
</dbReference>
<protein>
    <submittedName>
        <fullName evidence="4">Carboxylesterase</fullName>
    </submittedName>
</protein>
<dbReference type="Proteomes" id="UP000242181">
    <property type="component" value="Unassembled WGS sequence"/>
</dbReference>
<evidence type="ECO:0000313" key="4">
    <source>
        <dbReference type="EMBL" id="PSJ45416.1"/>
    </source>
</evidence>
<evidence type="ECO:0000259" key="3">
    <source>
        <dbReference type="Pfam" id="PF02230"/>
    </source>
</evidence>
<feature type="domain" description="Phospholipase/carboxylesterase/thioesterase" evidence="3">
    <location>
        <begin position="14"/>
        <end position="214"/>
    </location>
</feature>
<dbReference type="PANTHER" id="PTHR10655">
    <property type="entry name" value="LYSOPHOSPHOLIPASE-RELATED"/>
    <property type="match status" value="1"/>
</dbReference>
<dbReference type="Gene3D" id="3.40.50.1820">
    <property type="entry name" value="alpha/beta hydrolase"/>
    <property type="match status" value="1"/>
</dbReference>
<evidence type="ECO:0000256" key="1">
    <source>
        <dbReference type="ARBA" id="ARBA00006499"/>
    </source>
</evidence>
<dbReference type="EMBL" id="PXYH01000005">
    <property type="protein sequence ID" value="PSJ45416.1"/>
    <property type="molecule type" value="Genomic_DNA"/>
</dbReference>
<keyword evidence="5" id="KW-1185">Reference proteome</keyword>
<keyword evidence="2" id="KW-0378">Hydrolase</keyword>
<dbReference type="InterPro" id="IPR029058">
    <property type="entry name" value="AB_hydrolase_fold"/>
</dbReference>
<accession>A0A2P7R5C2</accession>
<dbReference type="SUPFAM" id="SSF53474">
    <property type="entry name" value="alpha/beta-Hydrolases"/>
    <property type="match status" value="1"/>
</dbReference>
<dbReference type="OrthoDB" id="9801763at2"/>
<reference evidence="4 5" key="1">
    <citation type="submission" date="2018-03" db="EMBL/GenBank/DDBJ databases">
        <title>The draft genome of Zobellella taiwanensis JCM 13381.</title>
        <authorList>
            <person name="Liu L."/>
            <person name="Li L."/>
            <person name="Wang T."/>
            <person name="Zhang X."/>
            <person name="Liang L."/>
        </authorList>
    </citation>
    <scope>NUCLEOTIDE SEQUENCE [LARGE SCALE GENOMIC DNA]</scope>
    <source>
        <strain evidence="4 5">JCM 13381</strain>
    </source>
</reference>
<dbReference type="GO" id="GO:0016787">
    <property type="term" value="F:hydrolase activity"/>
    <property type="evidence" value="ECO:0007669"/>
    <property type="project" value="UniProtKB-KW"/>
</dbReference>
<dbReference type="Pfam" id="PF02230">
    <property type="entry name" value="Abhydrolase_2"/>
    <property type="match status" value="1"/>
</dbReference>
<evidence type="ECO:0000313" key="5">
    <source>
        <dbReference type="Proteomes" id="UP000242181"/>
    </source>
</evidence>
<comment type="similarity">
    <text evidence="1">Belongs to the AB hydrolase superfamily. AB hydrolase 2 family.</text>
</comment>